<dbReference type="GO" id="GO:0007156">
    <property type="term" value="P:homophilic cell adhesion via plasma membrane adhesion molecules"/>
    <property type="evidence" value="ECO:0007669"/>
    <property type="project" value="InterPro"/>
</dbReference>
<keyword evidence="4" id="KW-0479">Metal-binding</keyword>
<organism evidence="16 17">
    <name type="scientific">Cyprinus carpio</name>
    <name type="common">Common carp</name>
    <dbReference type="NCBI Taxonomy" id="7962"/>
    <lineage>
        <taxon>Eukaryota</taxon>
        <taxon>Metazoa</taxon>
        <taxon>Chordata</taxon>
        <taxon>Craniata</taxon>
        <taxon>Vertebrata</taxon>
        <taxon>Euteleostomi</taxon>
        <taxon>Actinopterygii</taxon>
        <taxon>Neopterygii</taxon>
        <taxon>Teleostei</taxon>
        <taxon>Ostariophysi</taxon>
        <taxon>Cypriniformes</taxon>
        <taxon>Cyprinidae</taxon>
        <taxon>Cyprininae</taxon>
        <taxon>Cyprinus</taxon>
    </lineage>
</organism>
<evidence type="ECO:0000256" key="12">
    <source>
        <dbReference type="PROSITE-ProRule" id="PRU00043"/>
    </source>
</evidence>
<gene>
    <name evidence="16" type="primary">LOC109069265</name>
</gene>
<dbReference type="GO" id="GO:0044331">
    <property type="term" value="P:cell-cell adhesion mediated by cadherin"/>
    <property type="evidence" value="ECO:0007669"/>
    <property type="project" value="TreeGrafter"/>
</dbReference>
<dbReference type="InterPro" id="IPR020894">
    <property type="entry name" value="Cadherin_CS"/>
</dbReference>
<evidence type="ECO:0000256" key="11">
    <source>
        <dbReference type="ARBA" id="ARBA00023180"/>
    </source>
</evidence>
<evidence type="ECO:0000256" key="10">
    <source>
        <dbReference type="ARBA" id="ARBA00023136"/>
    </source>
</evidence>
<dbReference type="GO" id="GO:0016342">
    <property type="term" value="C:catenin complex"/>
    <property type="evidence" value="ECO:0007669"/>
    <property type="project" value="TreeGrafter"/>
</dbReference>
<dbReference type="AlphaFoldDB" id="A0A8C1Q0H4"/>
<dbReference type="PRINTS" id="PR00205">
    <property type="entry name" value="CADHERIN"/>
</dbReference>
<evidence type="ECO:0000256" key="14">
    <source>
        <dbReference type="SAM" id="SignalP"/>
    </source>
</evidence>
<dbReference type="InterPro" id="IPR002126">
    <property type="entry name" value="Cadherin-like_dom"/>
</dbReference>
<dbReference type="PROSITE" id="PS00232">
    <property type="entry name" value="CADHERIN_1"/>
    <property type="match status" value="2"/>
</dbReference>
<keyword evidence="11" id="KW-0325">Glycoprotein</keyword>
<feature type="domain" description="Cadherin" evidence="15">
    <location>
        <begin position="270"/>
        <end position="384"/>
    </location>
</feature>
<dbReference type="FunFam" id="2.60.40.60:FF:000012">
    <property type="entry name" value="Cadherin 24"/>
    <property type="match status" value="1"/>
</dbReference>
<keyword evidence="8" id="KW-0130">Cell adhesion</keyword>
<name>A0A8C1Q0H4_CYPCA</name>
<accession>A0A8C1Q0H4</accession>
<evidence type="ECO:0000256" key="9">
    <source>
        <dbReference type="ARBA" id="ARBA00022989"/>
    </source>
</evidence>
<dbReference type="PANTHER" id="PTHR24027:SF106">
    <property type="entry name" value="CADHERIN-18"/>
    <property type="match status" value="1"/>
</dbReference>
<dbReference type="PANTHER" id="PTHR24027">
    <property type="entry name" value="CADHERIN-23"/>
    <property type="match status" value="1"/>
</dbReference>
<proteinExistence type="predicted"/>
<dbReference type="InterPro" id="IPR039808">
    <property type="entry name" value="Cadherin"/>
</dbReference>
<dbReference type="GO" id="GO:0005912">
    <property type="term" value="C:adherens junction"/>
    <property type="evidence" value="ECO:0007669"/>
    <property type="project" value="TreeGrafter"/>
</dbReference>
<dbReference type="GO" id="GO:0007043">
    <property type="term" value="P:cell-cell junction assembly"/>
    <property type="evidence" value="ECO:0007669"/>
    <property type="project" value="TreeGrafter"/>
</dbReference>
<dbReference type="FunFam" id="2.60.40.60:FF:000008">
    <property type="entry name" value="Cadherin 24"/>
    <property type="match status" value="1"/>
</dbReference>
<evidence type="ECO:0000256" key="2">
    <source>
        <dbReference type="ARBA" id="ARBA00022475"/>
    </source>
</evidence>
<dbReference type="GO" id="GO:0016339">
    <property type="term" value="P:calcium-dependent cell-cell adhesion via plasma membrane cell adhesion molecules"/>
    <property type="evidence" value="ECO:0007669"/>
    <property type="project" value="TreeGrafter"/>
</dbReference>
<evidence type="ECO:0000256" key="5">
    <source>
        <dbReference type="ARBA" id="ARBA00022729"/>
    </source>
</evidence>
<comment type="subcellular location">
    <subcellularLocation>
        <location evidence="1">Cell membrane</location>
        <topology evidence="1">Single-pass type I membrane protein</topology>
    </subcellularLocation>
</comment>
<dbReference type="Pfam" id="PF00028">
    <property type="entry name" value="Cadherin"/>
    <property type="match status" value="4"/>
</dbReference>
<keyword evidence="5 14" id="KW-0732">Signal</keyword>
<dbReference type="SMART" id="SM00112">
    <property type="entry name" value="CA"/>
    <property type="match status" value="4"/>
</dbReference>
<dbReference type="FunFam" id="2.60.40.60:FF:000017">
    <property type="entry name" value="Cadherin 24"/>
    <property type="match status" value="1"/>
</dbReference>
<sequence length="565" mass="62157">MRAASSPACLSPLLLCLCVLQRSFGTPSPPSPTFIHNQTKLPDGDKDSHHRPKRGWIWNQFFVLEEHFGPDAQYVGKLHSNSDKGDGSVQYLLSGEGAGNIFTINELTGDIHAKKSLDREKKSHYVLHARAVDRFTNRAVEPESEFIIKVQDVNDNAPKFPDGPFSASVPEMADIGTSVFQITATDADDPTYGNSAKIVYSILQGQPFFTIDPKTGVIRTALPNMDRETREMYSVIIQAKDMAGSVGGLSGSTTVNISLTDVNDNPPRFPQKNYQLYVPESSQVGKAVGKIKANDEDLGVNAEMTYRITNEEGAAMFSISTDSDKREGIISLRKPLDYEKKKAYSLNIEGVNTHLDPRFSYLGPFKDTTTLKLIIGDVDEAPVFTMDYYIMDVYENAPAGTVVGMVTAQDPDSTRSKVRYSIDQNAEGDALFSIDVDSGLVTTTKSLDREEVAWHNITVMASEIDNPNLVSYVPVTVQVLDVNDNAPYIATDSALVVCEGSKAGQVIQTIRTTDKDNFANGRFTFALPEDLPVNPNFTLKDNEVPHVVTQITLISSLPLLFLLFF</sequence>
<evidence type="ECO:0000256" key="7">
    <source>
        <dbReference type="ARBA" id="ARBA00022837"/>
    </source>
</evidence>
<protein>
    <submittedName>
        <fullName evidence="16">Cadherin 18</fullName>
    </submittedName>
</protein>
<keyword evidence="3" id="KW-0812">Transmembrane</keyword>
<dbReference type="Proteomes" id="UP000694427">
    <property type="component" value="Unplaced"/>
</dbReference>
<keyword evidence="7 12" id="KW-0106">Calcium</keyword>
<dbReference type="GO" id="GO:0000902">
    <property type="term" value="P:cell morphogenesis"/>
    <property type="evidence" value="ECO:0007669"/>
    <property type="project" value="TreeGrafter"/>
</dbReference>
<evidence type="ECO:0000256" key="8">
    <source>
        <dbReference type="ARBA" id="ARBA00022889"/>
    </source>
</evidence>
<evidence type="ECO:0000256" key="6">
    <source>
        <dbReference type="ARBA" id="ARBA00022737"/>
    </source>
</evidence>
<feature type="domain" description="Cadherin" evidence="15">
    <location>
        <begin position="161"/>
        <end position="269"/>
    </location>
</feature>
<keyword evidence="2" id="KW-1003">Cell membrane</keyword>
<keyword evidence="10" id="KW-0472">Membrane</keyword>
<keyword evidence="9" id="KW-1133">Transmembrane helix</keyword>
<evidence type="ECO:0000256" key="4">
    <source>
        <dbReference type="ARBA" id="ARBA00022723"/>
    </source>
</evidence>
<dbReference type="InterPro" id="IPR015919">
    <property type="entry name" value="Cadherin-like_sf"/>
</dbReference>
<dbReference type="GO" id="GO:0045296">
    <property type="term" value="F:cadherin binding"/>
    <property type="evidence" value="ECO:0007669"/>
    <property type="project" value="TreeGrafter"/>
</dbReference>
<evidence type="ECO:0000256" key="1">
    <source>
        <dbReference type="ARBA" id="ARBA00004251"/>
    </source>
</evidence>
<feature type="domain" description="Cadherin" evidence="15">
    <location>
        <begin position="80"/>
        <end position="160"/>
    </location>
</feature>
<dbReference type="PROSITE" id="PS50268">
    <property type="entry name" value="CADHERIN_2"/>
    <property type="match status" value="4"/>
</dbReference>
<dbReference type="CDD" id="cd11304">
    <property type="entry name" value="Cadherin_repeat"/>
    <property type="match status" value="4"/>
</dbReference>
<keyword evidence="17" id="KW-1185">Reference proteome</keyword>
<feature type="domain" description="Cadherin" evidence="15">
    <location>
        <begin position="385"/>
        <end position="489"/>
    </location>
</feature>
<feature type="signal peptide" evidence="14">
    <location>
        <begin position="1"/>
        <end position="25"/>
    </location>
</feature>
<dbReference type="GO" id="GO:0034332">
    <property type="term" value="P:adherens junction organization"/>
    <property type="evidence" value="ECO:0007669"/>
    <property type="project" value="TreeGrafter"/>
</dbReference>
<dbReference type="GO" id="GO:0005509">
    <property type="term" value="F:calcium ion binding"/>
    <property type="evidence" value="ECO:0007669"/>
    <property type="project" value="UniProtKB-UniRule"/>
</dbReference>
<evidence type="ECO:0000313" key="16">
    <source>
        <dbReference type="Ensembl" id="ENSCCRP00010015534.1"/>
    </source>
</evidence>
<evidence type="ECO:0000256" key="13">
    <source>
        <dbReference type="SAM" id="MobiDB-lite"/>
    </source>
</evidence>
<evidence type="ECO:0000313" key="17">
    <source>
        <dbReference type="Proteomes" id="UP000694427"/>
    </source>
</evidence>
<evidence type="ECO:0000259" key="15">
    <source>
        <dbReference type="PROSITE" id="PS50268"/>
    </source>
</evidence>
<dbReference type="SUPFAM" id="SSF49313">
    <property type="entry name" value="Cadherin-like"/>
    <property type="match status" value="5"/>
</dbReference>
<dbReference type="GO" id="GO:0008013">
    <property type="term" value="F:beta-catenin binding"/>
    <property type="evidence" value="ECO:0007669"/>
    <property type="project" value="TreeGrafter"/>
</dbReference>
<dbReference type="GO" id="GO:0016477">
    <property type="term" value="P:cell migration"/>
    <property type="evidence" value="ECO:0007669"/>
    <property type="project" value="TreeGrafter"/>
</dbReference>
<feature type="chain" id="PRO_5034939392" evidence="14">
    <location>
        <begin position="26"/>
        <end position="565"/>
    </location>
</feature>
<keyword evidence="6" id="KW-0677">Repeat</keyword>
<evidence type="ECO:0000256" key="3">
    <source>
        <dbReference type="ARBA" id="ARBA00022692"/>
    </source>
</evidence>
<feature type="region of interest" description="Disordered" evidence="13">
    <location>
        <begin position="29"/>
        <end position="49"/>
    </location>
</feature>
<reference evidence="16" key="2">
    <citation type="submission" date="2025-09" db="UniProtKB">
        <authorList>
            <consortium name="Ensembl"/>
        </authorList>
    </citation>
    <scope>IDENTIFICATION</scope>
</reference>
<dbReference type="Ensembl" id="ENSCCRT00010016909.1">
    <property type="protein sequence ID" value="ENSCCRP00010015534.1"/>
    <property type="gene ID" value="ENSCCRG00010006655.1"/>
</dbReference>
<dbReference type="Gene3D" id="2.60.40.60">
    <property type="entry name" value="Cadherins"/>
    <property type="match status" value="5"/>
</dbReference>
<reference evidence="16" key="1">
    <citation type="submission" date="2025-08" db="UniProtKB">
        <authorList>
            <consortium name="Ensembl"/>
        </authorList>
    </citation>
    <scope>IDENTIFICATION</scope>
</reference>
<dbReference type="FunFam" id="2.60.40.60:FF:000009">
    <property type="entry name" value="Cadherin 24"/>
    <property type="match status" value="1"/>
</dbReference>